<feature type="region of interest" description="Disordered" evidence="8">
    <location>
        <begin position="312"/>
        <end position="334"/>
    </location>
</feature>
<dbReference type="InterPro" id="IPR000515">
    <property type="entry name" value="MetI-like"/>
</dbReference>
<feature type="transmembrane region" description="Helical" evidence="7">
    <location>
        <begin position="138"/>
        <end position="161"/>
    </location>
</feature>
<keyword evidence="11" id="KW-1185">Reference proteome</keyword>
<dbReference type="Pfam" id="PF00528">
    <property type="entry name" value="BPD_transp_1"/>
    <property type="match status" value="1"/>
</dbReference>
<accession>A0ABW6RXW4</accession>
<keyword evidence="3" id="KW-1003">Cell membrane</keyword>
<protein>
    <submittedName>
        <fullName evidence="10">ABC transporter permease</fullName>
    </submittedName>
</protein>
<dbReference type="RefSeq" id="WP_051192522.1">
    <property type="nucleotide sequence ID" value="NZ_JBIAQY010000003.1"/>
</dbReference>
<comment type="similarity">
    <text evidence="7">Belongs to the binding-protein-dependent transport system permease family.</text>
</comment>
<feature type="transmembrane region" description="Helical" evidence="7">
    <location>
        <begin position="173"/>
        <end position="197"/>
    </location>
</feature>
<dbReference type="EMBL" id="JBIAQY010000003">
    <property type="protein sequence ID" value="MFF3568070.1"/>
    <property type="molecule type" value="Genomic_DNA"/>
</dbReference>
<evidence type="ECO:0000313" key="10">
    <source>
        <dbReference type="EMBL" id="MFF3568070.1"/>
    </source>
</evidence>
<evidence type="ECO:0000259" key="9">
    <source>
        <dbReference type="PROSITE" id="PS50928"/>
    </source>
</evidence>
<name>A0ABW6RXW4_9NOCA</name>
<dbReference type="InterPro" id="IPR045621">
    <property type="entry name" value="BPD_transp_1_N"/>
</dbReference>
<dbReference type="Proteomes" id="UP001601992">
    <property type="component" value="Unassembled WGS sequence"/>
</dbReference>
<keyword evidence="5 7" id="KW-1133">Transmembrane helix</keyword>
<dbReference type="Pfam" id="PF19300">
    <property type="entry name" value="BPD_transp_1_N"/>
    <property type="match status" value="1"/>
</dbReference>
<keyword evidence="2 7" id="KW-0813">Transport</keyword>
<keyword evidence="6 7" id="KW-0472">Membrane</keyword>
<sequence length="334" mass="35561">MTRYVFLRVSQAIGVLWAAFTVTFGVLYLLPADPVQLAIGANPGVQVDPAAVAELRARYGLDKPVWQQYWTALEHALHGDLGHSLSTGQSVTGALGQALPSTLALAALALVLALVFGTALALAAAYTEQRWLRRLLTALPPIGASAPTFWVGLLLLQLFSFRLRLVPAFGGTGFAGTVLPAVTLAIPVGAVIAQVLYTGLVGVWRQPFVEVAFAKGASRWWVQIHHVLRPALAPALAVSGVWVGTVLAGSVVVETVFSRAGIGRLTQTAVLAEDIPVVQGVVLLTALAFAVVNLVVDLIQPIVDPRVRQEFRRRDEPRKSGDNHAGTERQEISG</sequence>
<evidence type="ECO:0000256" key="8">
    <source>
        <dbReference type="SAM" id="MobiDB-lite"/>
    </source>
</evidence>
<keyword evidence="4 7" id="KW-0812">Transmembrane</keyword>
<dbReference type="PROSITE" id="PS50928">
    <property type="entry name" value="ABC_TM1"/>
    <property type="match status" value="1"/>
</dbReference>
<dbReference type="CDD" id="cd06261">
    <property type="entry name" value="TM_PBP2"/>
    <property type="match status" value="1"/>
</dbReference>
<evidence type="ECO:0000256" key="1">
    <source>
        <dbReference type="ARBA" id="ARBA00004651"/>
    </source>
</evidence>
<evidence type="ECO:0000313" key="11">
    <source>
        <dbReference type="Proteomes" id="UP001601992"/>
    </source>
</evidence>
<feature type="transmembrane region" description="Helical" evidence="7">
    <location>
        <begin position="231"/>
        <end position="257"/>
    </location>
</feature>
<evidence type="ECO:0000256" key="3">
    <source>
        <dbReference type="ARBA" id="ARBA00022475"/>
    </source>
</evidence>
<dbReference type="InterPro" id="IPR035906">
    <property type="entry name" value="MetI-like_sf"/>
</dbReference>
<evidence type="ECO:0000256" key="6">
    <source>
        <dbReference type="ARBA" id="ARBA00023136"/>
    </source>
</evidence>
<organism evidence="10 11">
    <name type="scientific">Nocardia jiangxiensis</name>
    <dbReference type="NCBI Taxonomy" id="282685"/>
    <lineage>
        <taxon>Bacteria</taxon>
        <taxon>Bacillati</taxon>
        <taxon>Actinomycetota</taxon>
        <taxon>Actinomycetes</taxon>
        <taxon>Mycobacteriales</taxon>
        <taxon>Nocardiaceae</taxon>
        <taxon>Nocardia</taxon>
    </lineage>
</organism>
<feature type="domain" description="ABC transmembrane type-1" evidence="9">
    <location>
        <begin position="99"/>
        <end position="300"/>
    </location>
</feature>
<evidence type="ECO:0000256" key="4">
    <source>
        <dbReference type="ARBA" id="ARBA00022692"/>
    </source>
</evidence>
<comment type="subcellular location">
    <subcellularLocation>
        <location evidence="1 7">Cell membrane</location>
        <topology evidence="1 7">Multi-pass membrane protein</topology>
    </subcellularLocation>
</comment>
<evidence type="ECO:0000256" key="2">
    <source>
        <dbReference type="ARBA" id="ARBA00022448"/>
    </source>
</evidence>
<dbReference type="PANTHER" id="PTHR43163">
    <property type="entry name" value="DIPEPTIDE TRANSPORT SYSTEM PERMEASE PROTEIN DPPB-RELATED"/>
    <property type="match status" value="1"/>
</dbReference>
<dbReference type="PANTHER" id="PTHR43163:SF6">
    <property type="entry name" value="DIPEPTIDE TRANSPORT SYSTEM PERMEASE PROTEIN DPPB-RELATED"/>
    <property type="match status" value="1"/>
</dbReference>
<dbReference type="SUPFAM" id="SSF161098">
    <property type="entry name" value="MetI-like"/>
    <property type="match status" value="1"/>
</dbReference>
<proteinExistence type="inferred from homology"/>
<feature type="transmembrane region" description="Helical" evidence="7">
    <location>
        <begin position="12"/>
        <end position="30"/>
    </location>
</feature>
<reference evidence="10 11" key="1">
    <citation type="submission" date="2024-10" db="EMBL/GenBank/DDBJ databases">
        <title>The Natural Products Discovery Center: Release of the First 8490 Sequenced Strains for Exploring Actinobacteria Biosynthetic Diversity.</title>
        <authorList>
            <person name="Kalkreuter E."/>
            <person name="Kautsar S.A."/>
            <person name="Yang D."/>
            <person name="Bader C.D."/>
            <person name="Teijaro C.N."/>
            <person name="Fluegel L."/>
            <person name="Davis C.M."/>
            <person name="Simpson J.R."/>
            <person name="Lauterbach L."/>
            <person name="Steele A.D."/>
            <person name="Gui C."/>
            <person name="Meng S."/>
            <person name="Li G."/>
            <person name="Viehrig K."/>
            <person name="Ye F."/>
            <person name="Su P."/>
            <person name="Kiefer A.F."/>
            <person name="Nichols A."/>
            <person name="Cepeda A.J."/>
            <person name="Yan W."/>
            <person name="Fan B."/>
            <person name="Jiang Y."/>
            <person name="Adhikari A."/>
            <person name="Zheng C.-J."/>
            <person name="Schuster L."/>
            <person name="Cowan T.M."/>
            <person name="Smanski M.J."/>
            <person name="Chevrette M.G."/>
            <person name="De Carvalho L.P.S."/>
            <person name="Shen B."/>
        </authorList>
    </citation>
    <scope>NUCLEOTIDE SEQUENCE [LARGE SCALE GENOMIC DNA]</scope>
    <source>
        <strain evidence="10 11">NPDC002593</strain>
    </source>
</reference>
<feature type="transmembrane region" description="Helical" evidence="7">
    <location>
        <begin position="103"/>
        <end position="126"/>
    </location>
</feature>
<dbReference type="Gene3D" id="1.10.3720.10">
    <property type="entry name" value="MetI-like"/>
    <property type="match status" value="1"/>
</dbReference>
<feature type="transmembrane region" description="Helical" evidence="7">
    <location>
        <begin position="277"/>
        <end position="299"/>
    </location>
</feature>
<evidence type="ECO:0000256" key="7">
    <source>
        <dbReference type="RuleBase" id="RU363032"/>
    </source>
</evidence>
<gene>
    <name evidence="10" type="ORF">ACFYXQ_09860</name>
</gene>
<comment type="caution">
    <text evidence="10">The sequence shown here is derived from an EMBL/GenBank/DDBJ whole genome shotgun (WGS) entry which is preliminary data.</text>
</comment>
<evidence type="ECO:0000256" key="5">
    <source>
        <dbReference type="ARBA" id="ARBA00022989"/>
    </source>
</evidence>